<dbReference type="GO" id="GO:0004252">
    <property type="term" value="F:serine-type endopeptidase activity"/>
    <property type="evidence" value="ECO:0007669"/>
    <property type="project" value="InterPro"/>
</dbReference>
<dbReference type="Ensembl" id="ENSSANT00000027412.1">
    <property type="protein sequence ID" value="ENSSANP00000025739.1"/>
    <property type="gene ID" value="ENSSANG00000013286.1"/>
</dbReference>
<evidence type="ECO:0000256" key="2">
    <source>
        <dbReference type="SAM" id="SignalP"/>
    </source>
</evidence>
<evidence type="ECO:0000256" key="1">
    <source>
        <dbReference type="ARBA" id="ARBA00023157"/>
    </source>
</evidence>
<feature type="chain" id="PRO_5025655671" evidence="2">
    <location>
        <begin position="21"/>
        <end position="173"/>
    </location>
</feature>
<name>A0A671M204_9TELE</name>
<evidence type="ECO:0000259" key="3">
    <source>
        <dbReference type="PROSITE" id="PS50240"/>
    </source>
</evidence>
<protein>
    <submittedName>
        <fullName evidence="4">Si:ch211-212d10.1</fullName>
    </submittedName>
</protein>
<dbReference type="PANTHER" id="PTHR24271:SF88">
    <property type="entry name" value="MAST CELL PROTEASE 2 ISOFORM X1"/>
    <property type="match status" value="1"/>
</dbReference>
<evidence type="ECO:0000313" key="4">
    <source>
        <dbReference type="Ensembl" id="ENSSANP00000025739.1"/>
    </source>
</evidence>
<sequence>MSICWHITCLLLLCSFITMGCFFIHGIVGGKVSVSHSRPYMVYIRDKVSKQACCVFLVTEDYVMTAAHYKQRSSLMAYLEIDDTNFLPDGVEVDPLPHPEFSITGHDILLLKLKTPATLNRTVNTITLPKPENEEISKDCMVMGWGWKKYDHVTWLLLRIKKTYKESFKGQAR</sequence>
<dbReference type="InterPro" id="IPR009003">
    <property type="entry name" value="Peptidase_S1_PA"/>
</dbReference>
<dbReference type="SUPFAM" id="SSF50494">
    <property type="entry name" value="Trypsin-like serine proteases"/>
    <property type="match status" value="1"/>
</dbReference>
<evidence type="ECO:0000313" key="5">
    <source>
        <dbReference type="Proteomes" id="UP000472260"/>
    </source>
</evidence>
<accession>A0A671M204</accession>
<feature type="signal peptide" evidence="2">
    <location>
        <begin position="1"/>
        <end position="20"/>
    </location>
</feature>
<feature type="domain" description="Peptidase S1" evidence="3">
    <location>
        <begin position="27"/>
        <end position="146"/>
    </location>
</feature>
<dbReference type="InterPro" id="IPR043504">
    <property type="entry name" value="Peptidase_S1_PA_chymotrypsin"/>
</dbReference>
<reference evidence="4" key="1">
    <citation type="submission" date="2025-08" db="UniProtKB">
        <authorList>
            <consortium name="Ensembl"/>
        </authorList>
    </citation>
    <scope>IDENTIFICATION</scope>
</reference>
<keyword evidence="1" id="KW-1015">Disulfide bond</keyword>
<dbReference type="GO" id="GO:0006508">
    <property type="term" value="P:proteolysis"/>
    <property type="evidence" value="ECO:0007669"/>
    <property type="project" value="InterPro"/>
</dbReference>
<dbReference type="Gene3D" id="2.40.10.10">
    <property type="entry name" value="Trypsin-like serine proteases"/>
    <property type="match status" value="2"/>
</dbReference>
<organism evidence="4 5">
    <name type="scientific">Sinocyclocheilus anshuiensis</name>
    <dbReference type="NCBI Taxonomy" id="1608454"/>
    <lineage>
        <taxon>Eukaryota</taxon>
        <taxon>Metazoa</taxon>
        <taxon>Chordata</taxon>
        <taxon>Craniata</taxon>
        <taxon>Vertebrata</taxon>
        <taxon>Euteleostomi</taxon>
        <taxon>Actinopterygii</taxon>
        <taxon>Neopterygii</taxon>
        <taxon>Teleostei</taxon>
        <taxon>Ostariophysi</taxon>
        <taxon>Cypriniformes</taxon>
        <taxon>Cyprinidae</taxon>
        <taxon>Cyprininae</taxon>
        <taxon>Sinocyclocheilus</taxon>
    </lineage>
</organism>
<dbReference type="SMART" id="SM00020">
    <property type="entry name" value="Tryp_SPc"/>
    <property type="match status" value="1"/>
</dbReference>
<reference evidence="4" key="2">
    <citation type="submission" date="2025-09" db="UniProtKB">
        <authorList>
            <consortium name="Ensembl"/>
        </authorList>
    </citation>
    <scope>IDENTIFICATION</scope>
</reference>
<dbReference type="PROSITE" id="PS50240">
    <property type="entry name" value="TRYPSIN_DOM"/>
    <property type="match status" value="1"/>
</dbReference>
<dbReference type="InterPro" id="IPR001254">
    <property type="entry name" value="Trypsin_dom"/>
</dbReference>
<dbReference type="Proteomes" id="UP000472260">
    <property type="component" value="Unassembled WGS sequence"/>
</dbReference>
<dbReference type="AlphaFoldDB" id="A0A671M204"/>
<keyword evidence="5" id="KW-1185">Reference proteome</keyword>
<dbReference type="PANTHER" id="PTHR24271">
    <property type="entry name" value="KALLIKREIN-RELATED"/>
    <property type="match status" value="1"/>
</dbReference>
<proteinExistence type="predicted"/>
<keyword evidence="2" id="KW-0732">Signal</keyword>
<dbReference type="Pfam" id="PF00089">
    <property type="entry name" value="Trypsin"/>
    <property type="match status" value="1"/>
</dbReference>